<keyword evidence="2" id="KW-1185">Reference proteome</keyword>
<name>A0ABT0NWR4_9ACTN</name>
<accession>A0ABT0NWR4</accession>
<reference evidence="1 2" key="1">
    <citation type="submission" date="2022-05" db="EMBL/GenBank/DDBJ databases">
        <title>Genome Resource of Streptomyces lavenduligriseus GA1-1, a Strain with Broad-Spectrum Antifungal Activity against Phytopathogenic Fungi.</title>
        <authorList>
            <person name="Qi D."/>
        </authorList>
    </citation>
    <scope>NUCLEOTIDE SEQUENCE [LARGE SCALE GENOMIC DNA]</scope>
    <source>
        <strain evidence="1 2">GA1-1</strain>
    </source>
</reference>
<organism evidence="1 2">
    <name type="scientific">Streptomyces lavenduligriseus</name>
    <dbReference type="NCBI Taxonomy" id="67315"/>
    <lineage>
        <taxon>Bacteria</taxon>
        <taxon>Bacillati</taxon>
        <taxon>Actinomycetota</taxon>
        <taxon>Actinomycetes</taxon>
        <taxon>Kitasatosporales</taxon>
        <taxon>Streptomycetaceae</taxon>
        <taxon>Streptomyces</taxon>
    </lineage>
</organism>
<comment type="caution">
    <text evidence="1">The sequence shown here is derived from an EMBL/GenBank/DDBJ whole genome shotgun (WGS) entry which is preliminary data.</text>
</comment>
<dbReference type="Proteomes" id="UP001202052">
    <property type="component" value="Unassembled WGS sequence"/>
</dbReference>
<dbReference type="EMBL" id="JAMCCK010000027">
    <property type="protein sequence ID" value="MCL3995656.1"/>
    <property type="molecule type" value="Genomic_DNA"/>
</dbReference>
<gene>
    <name evidence="1" type="ORF">M4438_19435</name>
</gene>
<evidence type="ECO:0000313" key="1">
    <source>
        <dbReference type="EMBL" id="MCL3995656.1"/>
    </source>
</evidence>
<proteinExistence type="predicted"/>
<protein>
    <submittedName>
        <fullName evidence="1">Uncharacterized protein</fullName>
    </submittedName>
</protein>
<evidence type="ECO:0000313" key="2">
    <source>
        <dbReference type="Proteomes" id="UP001202052"/>
    </source>
</evidence>
<dbReference type="RefSeq" id="WP_249461907.1">
    <property type="nucleotide sequence ID" value="NZ_JAMCCK010000027.1"/>
</dbReference>
<sequence length="144" mass="15486">MELERLSGCPLHGAGVRPDYLVGRRLERVVASWHLYGTDAPDGPLAVWLIDSEGVATHVTAGSDWCLIVESSVPSEEYDMAELGLVQVSTVGSGTPFADHLGETILAVCEEGDPDDGRLALELTFDSGRVRCDTWSGDLRLSSK</sequence>